<dbReference type="InterPro" id="IPR013656">
    <property type="entry name" value="PAS_4"/>
</dbReference>
<dbReference type="PANTHER" id="PTHR43304:SF1">
    <property type="entry name" value="PAC DOMAIN-CONTAINING PROTEIN"/>
    <property type="match status" value="1"/>
</dbReference>
<evidence type="ECO:0000259" key="9">
    <source>
        <dbReference type="PROSITE" id="PS50113"/>
    </source>
</evidence>
<dbReference type="HOGENOM" id="CLU_327303_0_0_0"/>
<dbReference type="Pfam" id="PF08447">
    <property type="entry name" value="PAS_3"/>
    <property type="match status" value="1"/>
</dbReference>
<dbReference type="eggNOG" id="COG5002">
    <property type="taxonomic scope" value="Bacteria"/>
</dbReference>
<evidence type="ECO:0000313" key="11">
    <source>
        <dbReference type="Proteomes" id="UP000054010"/>
    </source>
</evidence>
<reference evidence="10 11" key="1">
    <citation type="journal article" date="2011" name="J. Bacteriol.">
        <title>Draft genome sequence of the anoxygenic filamentous phototrophic bacterium Oscillochloris trichoides subsp. DG-6.</title>
        <authorList>
            <person name="Kuznetsov B.B."/>
            <person name="Ivanovsky R.N."/>
            <person name="Keppen O.I."/>
            <person name="Sukhacheva M.V."/>
            <person name="Bumazhkin B.K."/>
            <person name="Patutina E.O."/>
            <person name="Beletsky A.V."/>
            <person name="Mardanov A.V."/>
            <person name="Baslerov R.V."/>
            <person name="Panteleeva A.N."/>
            <person name="Kolganova T.V."/>
            <person name="Ravin N.V."/>
            <person name="Skryabin K.G."/>
        </authorList>
    </citation>
    <scope>NUCLEOTIDE SEQUENCE [LARGE SCALE GENOMIC DNA]</scope>
    <source>
        <strain evidence="10 11">DG-6</strain>
    </source>
</reference>
<feature type="domain" description="Histidine kinase" evidence="7">
    <location>
        <begin position="665"/>
        <end position="881"/>
    </location>
</feature>
<dbReference type="InterPro" id="IPR001610">
    <property type="entry name" value="PAC"/>
</dbReference>
<dbReference type="InterPro" id="IPR005467">
    <property type="entry name" value="His_kinase_dom"/>
</dbReference>
<evidence type="ECO:0000256" key="1">
    <source>
        <dbReference type="ARBA" id="ARBA00000085"/>
    </source>
</evidence>
<sequence>MKNILIIGADAAEVADVVALLRDRVKITFNYEHLIELGDLFPILGQRHWDLILGLDLHRPTQLLHTLAAHQPHPRLLLVMPEICLNMAVDLMRLGACGVVERSDHERLIELVEQEFICAYLTGRDSYMLHVQAILDTMLDAFTSFSLTDRRILFSSAAFERVLGYSLQCFVDDPNFFMRVVHPDDLDLAITMRQKALTDGHIEFEHRMLLPNGAVRWILRRSWVIFDDQGRPLIVNDHAHDITKHKQTEIALMESEQRLRLFVEHAPAAIAMFDRTMVYLLASRRYLEDYQLKDCAIIGRSHYDVFPEIPDYWREIHQRCLQGAVEKNEGEPFPRSDGRVDWVRWELHPWRDLQGEIGGLVLFSEVITQRVEALQAFKASEQRYRQMFEMHGLPKLIIALDTGQIINANPAAGRFYGYTVEQLKMLNIADLTFLTPEEVHQHIQQTINANMYSVECLHRGADGYPRHVEMFLGLLEFEGRQELYVLITDVTERQRTRKALQEAYDLMEQRVIARTIELQRYAAQVQDLYNNAPAGYHSLDTNGVFVQINDTELRWLGYTREEVLGKKYILELISPATRHVFERNFPIFKQQGWIKNLEFELVRKDGSIFPVLIDATAIFDDQGRFVHSRSTLYDMTERKQADDALRLAWQKEHELSELKSRFVSMASHEFRTPLAAILATTETLTIYRDRMNEAQIDARLDKIRQQVMHMKEIMEDVLQLARIQAGRMEFRPLIEDLDALCREIVEEYETQVRQPGRIAYSCPQRPVLAEIDPRLMRQIISNLISNALKYSAPQSSVCITLQREVQRVILTVTDQGIGIPPNDLKRLFDPFHRATNVGTIAGTGLGLSIAHQAIDLHHGTIHIASEVDQGTTMTVTIPLQTPLAKDG</sequence>
<evidence type="ECO:0000256" key="2">
    <source>
        <dbReference type="ARBA" id="ARBA00012438"/>
    </source>
</evidence>
<dbReference type="PROSITE" id="PS50112">
    <property type="entry name" value="PAS"/>
    <property type="match status" value="2"/>
</dbReference>
<name>E1IH06_9CHLR</name>
<dbReference type="InterPro" id="IPR003661">
    <property type="entry name" value="HisK_dim/P_dom"/>
</dbReference>
<evidence type="ECO:0000313" key="10">
    <source>
        <dbReference type="EMBL" id="EFO79481.1"/>
    </source>
</evidence>
<gene>
    <name evidence="10" type="ORF">OSCT_2607</name>
</gene>
<dbReference type="SUPFAM" id="SSF55874">
    <property type="entry name" value="ATPase domain of HSP90 chaperone/DNA topoisomerase II/histidine kinase"/>
    <property type="match status" value="1"/>
</dbReference>
<dbReference type="PROSITE" id="PS50109">
    <property type="entry name" value="HIS_KIN"/>
    <property type="match status" value="1"/>
</dbReference>
<dbReference type="Proteomes" id="UP000054010">
    <property type="component" value="Unassembled WGS sequence"/>
</dbReference>
<keyword evidence="5 10" id="KW-0418">Kinase</keyword>
<feature type="domain" description="PAS" evidence="8">
    <location>
        <begin position="127"/>
        <end position="200"/>
    </location>
</feature>
<dbReference type="OrthoDB" id="9815750at2"/>
<dbReference type="InterPro" id="IPR036097">
    <property type="entry name" value="HisK_dim/P_sf"/>
</dbReference>
<dbReference type="InterPro" id="IPR052162">
    <property type="entry name" value="Sensor_kinase/Photoreceptor"/>
</dbReference>
<feature type="domain" description="PAS" evidence="8">
    <location>
        <begin position="521"/>
        <end position="592"/>
    </location>
</feature>
<proteinExistence type="predicted"/>
<dbReference type="InterPro" id="IPR004358">
    <property type="entry name" value="Sig_transdc_His_kin-like_C"/>
</dbReference>
<keyword evidence="11" id="KW-1185">Reference proteome</keyword>
<evidence type="ECO:0000256" key="3">
    <source>
        <dbReference type="ARBA" id="ARBA00022553"/>
    </source>
</evidence>
<dbReference type="InterPro" id="IPR036890">
    <property type="entry name" value="HATPase_C_sf"/>
</dbReference>
<dbReference type="PANTHER" id="PTHR43304">
    <property type="entry name" value="PHYTOCHROME-LIKE PROTEIN CPH1"/>
    <property type="match status" value="1"/>
</dbReference>
<feature type="domain" description="PAC" evidence="9">
    <location>
        <begin position="202"/>
        <end position="254"/>
    </location>
</feature>
<evidence type="ECO:0000256" key="5">
    <source>
        <dbReference type="ARBA" id="ARBA00022777"/>
    </source>
</evidence>
<dbReference type="InterPro" id="IPR003594">
    <property type="entry name" value="HATPase_dom"/>
</dbReference>
<comment type="caution">
    <text evidence="10">The sequence shown here is derived from an EMBL/GenBank/DDBJ whole genome shotgun (WGS) entry which is preliminary data.</text>
</comment>
<keyword evidence="6" id="KW-0902">Two-component regulatory system</keyword>
<dbReference type="InterPro" id="IPR013655">
    <property type="entry name" value="PAS_fold_3"/>
</dbReference>
<dbReference type="PROSITE" id="PS50113">
    <property type="entry name" value="PAC"/>
    <property type="match status" value="2"/>
</dbReference>
<protein>
    <recommendedName>
        <fullName evidence="2">histidine kinase</fullName>
        <ecNumber evidence="2">2.7.13.3</ecNumber>
    </recommendedName>
</protein>
<evidence type="ECO:0000256" key="6">
    <source>
        <dbReference type="ARBA" id="ARBA00023012"/>
    </source>
</evidence>
<dbReference type="SMART" id="SM00086">
    <property type="entry name" value="PAC"/>
    <property type="match status" value="4"/>
</dbReference>
<dbReference type="EC" id="2.7.13.3" evidence="2"/>
<comment type="catalytic activity">
    <reaction evidence="1">
        <text>ATP + protein L-histidine = ADP + protein N-phospho-L-histidine.</text>
        <dbReference type="EC" id="2.7.13.3"/>
    </reaction>
</comment>
<dbReference type="FunFam" id="3.30.565.10:FF:000006">
    <property type="entry name" value="Sensor histidine kinase WalK"/>
    <property type="match status" value="1"/>
</dbReference>
<dbReference type="Pfam" id="PF02518">
    <property type="entry name" value="HATPase_c"/>
    <property type="match status" value="1"/>
</dbReference>
<dbReference type="CDD" id="cd00130">
    <property type="entry name" value="PAS"/>
    <property type="match status" value="4"/>
</dbReference>
<dbReference type="InterPro" id="IPR000014">
    <property type="entry name" value="PAS"/>
</dbReference>
<evidence type="ECO:0000256" key="4">
    <source>
        <dbReference type="ARBA" id="ARBA00022679"/>
    </source>
</evidence>
<dbReference type="SUPFAM" id="SSF55785">
    <property type="entry name" value="PYP-like sensor domain (PAS domain)"/>
    <property type="match status" value="4"/>
</dbReference>
<dbReference type="SMART" id="SM00091">
    <property type="entry name" value="PAS"/>
    <property type="match status" value="4"/>
</dbReference>
<feature type="domain" description="PAC" evidence="9">
    <location>
        <begin position="595"/>
        <end position="647"/>
    </location>
</feature>
<accession>E1IH06</accession>
<organism evidence="10 11">
    <name type="scientific">Oscillochloris trichoides DG-6</name>
    <dbReference type="NCBI Taxonomy" id="765420"/>
    <lineage>
        <taxon>Bacteria</taxon>
        <taxon>Bacillati</taxon>
        <taxon>Chloroflexota</taxon>
        <taxon>Chloroflexia</taxon>
        <taxon>Chloroflexales</taxon>
        <taxon>Chloroflexineae</taxon>
        <taxon>Oscillochloridaceae</taxon>
        <taxon>Oscillochloris</taxon>
    </lineage>
</organism>
<dbReference type="InterPro" id="IPR000700">
    <property type="entry name" value="PAS-assoc_C"/>
</dbReference>
<dbReference type="Gene3D" id="3.30.565.10">
    <property type="entry name" value="Histidine kinase-like ATPase, C-terminal domain"/>
    <property type="match status" value="1"/>
</dbReference>
<dbReference type="NCBIfam" id="TIGR00229">
    <property type="entry name" value="sensory_box"/>
    <property type="match status" value="4"/>
</dbReference>
<dbReference type="CDD" id="cd00082">
    <property type="entry name" value="HisKA"/>
    <property type="match status" value="1"/>
</dbReference>
<dbReference type="Pfam" id="PF13426">
    <property type="entry name" value="PAS_9"/>
    <property type="match status" value="2"/>
</dbReference>
<dbReference type="SMART" id="SM00387">
    <property type="entry name" value="HATPase_c"/>
    <property type="match status" value="1"/>
</dbReference>
<evidence type="ECO:0000259" key="7">
    <source>
        <dbReference type="PROSITE" id="PS50109"/>
    </source>
</evidence>
<dbReference type="Gene3D" id="3.30.450.20">
    <property type="entry name" value="PAS domain"/>
    <property type="match status" value="4"/>
</dbReference>
<dbReference type="SMART" id="SM00388">
    <property type="entry name" value="HisKA"/>
    <property type="match status" value="1"/>
</dbReference>
<dbReference type="CDD" id="cd00075">
    <property type="entry name" value="HATPase"/>
    <property type="match status" value="1"/>
</dbReference>
<dbReference type="AlphaFoldDB" id="E1IH06"/>
<dbReference type="EMBL" id="ADVR01000112">
    <property type="protein sequence ID" value="EFO79481.1"/>
    <property type="molecule type" value="Genomic_DNA"/>
</dbReference>
<dbReference type="eggNOG" id="COG2202">
    <property type="taxonomic scope" value="Bacteria"/>
</dbReference>
<dbReference type="InterPro" id="IPR035965">
    <property type="entry name" value="PAS-like_dom_sf"/>
</dbReference>
<dbReference type="Pfam" id="PF00512">
    <property type="entry name" value="HisKA"/>
    <property type="match status" value="1"/>
</dbReference>
<dbReference type="PRINTS" id="PR00344">
    <property type="entry name" value="BCTRLSENSOR"/>
</dbReference>
<dbReference type="Gene3D" id="1.10.287.130">
    <property type="match status" value="1"/>
</dbReference>
<dbReference type="GO" id="GO:0000155">
    <property type="term" value="F:phosphorelay sensor kinase activity"/>
    <property type="evidence" value="ECO:0007669"/>
    <property type="project" value="InterPro"/>
</dbReference>
<dbReference type="Pfam" id="PF08448">
    <property type="entry name" value="PAS_4"/>
    <property type="match status" value="1"/>
</dbReference>
<keyword evidence="3" id="KW-0597">Phosphoprotein</keyword>
<dbReference type="STRING" id="765420.OSCT_2607"/>
<evidence type="ECO:0000259" key="8">
    <source>
        <dbReference type="PROSITE" id="PS50112"/>
    </source>
</evidence>
<dbReference type="SUPFAM" id="SSF47384">
    <property type="entry name" value="Homodimeric domain of signal transducing histidine kinase"/>
    <property type="match status" value="1"/>
</dbReference>
<keyword evidence="4" id="KW-0808">Transferase</keyword>